<evidence type="ECO:0000313" key="3">
    <source>
        <dbReference type="Proteomes" id="UP000095601"/>
    </source>
</evidence>
<dbReference type="RefSeq" id="WP_069796568.1">
    <property type="nucleotide sequence ID" value="NZ_CP034157.1"/>
</dbReference>
<dbReference type="STRING" id="237258.SAMN04489756_102124"/>
<dbReference type="SMART" id="SM00746">
    <property type="entry name" value="TRASH"/>
    <property type="match status" value="1"/>
</dbReference>
<proteinExistence type="predicted"/>
<dbReference type="SUPFAM" id="SSF47240">
    <property type="entry name" value="Ferritin-like"/>
    <property type="match status" value="1"/>
</dbReference>
<dbReference type="InterPro" id="IPR009078">
    <property type="entry name" value="Ferritin-like_SF"/>
</dbReference>
<evidence type="ECO:0000259" key="1">
    <source>
        <dbReference type="SMART" id="SM00746"/>
    </source>
</evidence>
<name>A0A1E5UHH4_9FLAO</name>
<evidence type="ECO:0000313" key="2">
    <source>
        <dbReference type="EMBL" id="OEL12340.1"/>
    </source>
</evidence>
<gene>
    <name evidence="2" type="ORF">BHF72_1094</name>
</gene>
<protein>
    <submittedName>
        <fullName evidence="2">YHS domain protein</fullName>
    </submittedName>
</protein>
<dbReference type="GO" id="GO:0016491">
    <property type="term" value="F:oxidoreductase activity"/>
    <property type="evidence" value="ECO:0007669"/>
    <property type="project" value="InterPro"/>
</dbReference>
<sequence length="88" mass="10015">MKSILTIAFVAISILSSCQQTPETKKVHDHKKTTQKLDVKVVNEEDPICGMKTAQFLKDTAVYKGKTYGFCNKLCKEEFKKNPKKYAK</sequence>
<dbReference type="Pfam" id="PF04945">
    <property type="entry name" value="YHS"/>
    <property type="match status" value="1"/>
</dbReference>
<keyword evidence="3" id="KW-1185">Reference proteome</keyword>
<dbReference type="OrthoDB" id="678327at2"/>
<dbReference type="Gene3D" id="1.10.620.20">
    <property type="entry name" value="Ribonucleotide Reductase, subunit A"/>
    <property type="match status" value="1"/>
</dbReference>
<organism evidence="2 3">
    <name type="scientific">Cloacibacterium normanense</name>
    <dbReference type="NCBI Taxonomy" id="237258"/>
    <lineage>
        <taxon>Bacteria</taxon>
        <taxon>Pseudomonadati</taxon>
        <taxon>Bacteroidota</taxon>
        <taxon>Flavobacteriia</taxon>
        <taxon>Flavobacteriales</taxon>
        <taxon>Weeksellaceae</taxon>
    </lineage>
</organism>
<dbReference type="InterPro" id="IPR011017">
    <property type="entry name" value="TRASH_dom"/>
</dbReference>
<dbReference type="KEGG" id="cnr:EB819_06105"/>
<dbReference type="EMBL" id="MKGI01000005">
    <property type="protein sequence ID" value="OEL12340.1"/>
    <property type="molecule type" value="Genomic_DNA"/>
</dbReference>
<comment type="caution">
    <text evidence="2">The sequence shown here is derived from an EMBL/GenBank/DDBJ whole genome shotgun (WGS) entry which is preliminary data.</text>
</comment>
<reference evidence="2 3" key="1">
    <citation type="submission" date="2016-09" db="EMBL/GenBank/DDBJ databases">
        <authorList>
            <person name="Capua I."/>
            <person name="De Benedictis P."/>
            <person name="Joannis T."/>
            <person name="Lombin L.H."/>
            <person name="Cattoli G."/>
        </authorList>
    </citation>
    <scope>NUCLEOTIDE SEQUENCE [LARGE SCALE GENOMIC DNA]</scope>
    <source>
        <strain evidence="2 3">NRS-1</strain>
    </source>
</reference>
<dbReference type="Proteomes" id="UP000095601">
    <property type="component" value="Unassembled WGS sequence"/>
</dbReference>
<dbReference type="InterPro" id="IPR007029">
    <property type="entry name" value="YHS_dom"/>
</dbReference>
<dbReference type="InterPro" id="IPR012348">
    <property type="entry name" value="RNR-like"/>
</dbReference>
<feature type="domain" description="TRASH" evidence="1">
    <location>
        <begin position="46"/>
        <end position="83"/>
    </location>
</feature>
<dbReference type="AlphaFoldDB" id="A0A1E5UHH4"/>
<dbReference type="PROSITE" id="PS51257">
    <property type="entry name" value="PROKAR_LIPOPROTEIN"/>
    <property type="match status" value="1"/>
</dbReference>
<accession>A0A1E5UHH4</accession>